<dbReference type="EMBL" id="MFKF01000405">
    <property type="protein sequence ID" value="OGG44379.1"/>
    <property type="molecule type" value="Genomic_DNA"/>
</dbReference>
<proteinExistence type="predicted"/>
<name>A0A1F6C5E6_HANXR</name>
<evidence type="ECO:0000313" key="2">
    <source>
        <dbReference type="EMBL" id="OGG44379.1"/>
    </source>
</evidence>
<protein>
    <recommendedName>
        <fullName evidence="1">Acetyl xylan esterase domain-containing protein</fullName>
    </recommendedName>
</protein>
<gene>
    <name evidence="2" type="ORF">A3F84_01085</name>
</gene>
<reference evidence="2 3" key="1">
    <citation type="journal article" date="2016" name="Nat. Commun.">
        <title>Thousands of microbial genomes shed light on interconnected biogeochemical processes in an aquifer system.</title>
        <authorList>
            <person name="Anantharaman K."/>
            <person name="Brown C.T."/>
            <person name="Hug L.A."/>
            <person name="Sharon I."/>
            <person name="Castelle C.J."/>
            <person name="Probst A.J."/>
            <person name="Thomas B.C."/>
            <person name="Singh A."/>
            <person name="Wilkins M.J."/>
            <person name="Karaoz U."/>
            <person name="Brodie E.L."/>
            <person name="Williams K.H."/>
            <person name="Hubbard S.S."/>
            <person name="Banfield J.F."/>
        </authorList>
    </citation>
    <scope>NUCLEOTIDE SEQUENCE [LARGE SCALE GENOMIC DNA]</scope>
    <source>
        <strain evidence="3">RIFCSPLOWO2_12_FULL_64_10</strain>
    </source>
</reference>
<organism evidence="2 3">
    <name type="scientific">Handelsmanbacteria sp. (strain RIFCSPLOWO2_12_FULL_64_10)</name>
    <dbReference type="NCBI Taxonomy" id="1817868"/>
    <lineage>
        <taxon>Bacteria</taxon>
        <taxon>Candidatus Handelsmaniibacteriota</taxon>
    </lineage>
</organism>
<comment type="caution">
    <text evidence="2">The sequence shown here is derived from an EMBL/GenBank/DDBJ whole genome shotgun (WGS) entry which is preliminary data.</text>
</comment>
<evidence type="ECO:0000313" key="3">
    <source>
        <dbReference type="Proteomes" id="UP000178606"/>
    </source>
</evidence>
<dbReference type="InterPro" id="IPR050261">
    <property type="entry name" value="FrsA_esterase"/>
</dbReference>
<dbReference type="Proteomes" id="UP000178606">
    <property type="component" value="Unassembled WGS sequence"/>
</dbReference>
<dbReference type="SUPFAM" id="SSF53474">
    <property type="entry name" value="alpha/beta-Hydrolases"/>
    <property type="match status" value="2"/>
</dbReference>
<feature type="domain" description="Acetyl xylan esterase" evidence="1">
    <location>
        <begin position="98"/>
        <end position="250"/>
    </location>
</feature>
<dbReference type="PANTHER" id="PTHR22946:SF8">
    <property type="entry name" value="ACETYL XYLAN ESTERASE DOMAIN-CONTAINING PROTEIN"/>
    <property type="match status" value="1"/>
</dbReference>
<dbReference type="AlphaFoldDB" id="A0A1F6C5E6"/>
<dbReference type="InterPro" id="IPR029058">
    <property type="entry name" value="AB_hydrolase_fold"/>
</dbReference>
<accession>A0A1F6C5E6</accession>
<dbReference type="Pfam" id="PF05448">
    <property type="entry name" value="AXE1"/>
    <property type="match status" value="1"/>
</dbReference>
<evidence type="ECO:0000259" key="1">
    <source>
        <dbReference type="Pfam" id="PF05448"/>
    </source>
</evidence>
<dbReference type="InterPro" id="IPR008391">
    <property type="entry name" value="AXE1_dom"/>
</dbReference>
<sequence>MSAQDDLTEHLRSFDPNLFSADERKTLSKMLREDMRARVGAANRRDAEAWARVGSRADWEAFCGPRVEALRRSLGVFPTVPKDLRAEVTGTVDGDGYRVENVVYESREGVFVTANLYLPAPLRERMPAILVVHSHHNPKTQDELQDMGMTWARQGCAVLVMDQLGYGERRWHAPGPRQDYRFRYVTGVHLHVIGDSLMGWMVWDVMRGVDLLLSREGVDREGVILMGAVAGGGDPAAVAVALDPRVACAIPFNFGGPQPETVYPLPDDAEESFNYMGGGSWESTRGLRLSGRDGFLHWVIVASVAPRRLIYAHEFIWDRERDPVWKRLQKVFGLYEAVDRLAFAHGAGLLSGRPPEATHCNNVGAVHRKMIYPALRRWFGIDIPEQDYQQRRPAEELTCLTPGPSTTQPVAPMRSQPSSLLRAGWVERHRPRPLHELFGEIGTSRAGAARAALAGLPPDARRARLRRAWGALLGEVEPEADPVVKSHGVQQIGDVRVERVALEVESKIVLPALLMLPAGETASPIVVGVSQDGKGRFRDERAEEIAALLADGVAVCLPDVRGTGETRPDGSRARQSEATSLSSTELMLGRTLLGSRLRDLRSALRYLRTRRDVTAQVALWGESFAPTNPAGFVDPQMNGDEQPAQSEPLGGLLALFGALYEEGVCAVIARGTLAGYQSLLRDRYCYVPHDAVVPGALTAGDLCDVAAALAPRPLRLEGLVDGRNCLAPDPELGRLFEPTRQAYRGAADRLLLASVASGGIPAWLVEALRGR</sequence>
<dbReference type="Gene3D" id="3.40.50.1820">
    <property type="entry name" value="alpha/beta hydrolase"/>
    <property type="match status" value="3"/>
</dbReference>
<dbReference type="PANTHER" id="PTHR22946">
    <property type="entry name" value="DIENELACTONE HYDROLASE DOMAIN-CONTAINING PROTEIN-RELATED"/>
    <property type="match status" value="1"/>
</dbReference>